<dbReference type="AlphaFoldDB" id="A0A120GQH6"/>
<dbReference type="EMBL" id="LNNH01000012">
    <property type="protein sequence ID" value="KWW21327.1"/>
    <property type="molecule type" value="Genomic_DNA"/>
</dbReference>
<feature type="chain" id="PRO_5039398980" description="Lipoprotein" evidence="1">
    <location>
        <begin position="18"/>
        <end position="259"/>
    </location>
</feature>
<evidence type="ECO:0008006" key="4">
    <source>
        <dbReference type="Google" id="ProtNLM"/>
    </source>
</evidence>
<protein>
    <recommendedName>
        <fullName evidence="4">Lipoprotein</fullName>
    </recommendedName>
</protein>
<gene>
    <name evidence="2" type="ORF">AS888_17205</name>
</gene>
<feature type="signal peptide" evidence="1">
    <location>
        <begin position="1"/>
        <end position="17"/>
    </location>
</feature>
<name>A0A120GQH6_9BACI</name>
<keyword evidence="1" id="KW-0732">Signal</keyword>
<dbReference type="Proteomes" id="UP000064189">
    <property type="component" value="Unassembled WGS sequence"/>
</dbReference>
<organism evidence="2 3">
    <name type="scientific">Peribacillus simplex</name>
    <dbReference type="NCBI Taxonomy" id="1478"/>
    <lineage>
        <taxon>Bacteria</taxon>
        <taxon>Bacillati</taxon>
        <taxon>Bacillota</taxon>
        <taxon>Bacilli</taxon>
        <taxon>Bacillales</taxon>
        <taxon>Bacillaceae</taxon>
        <taxon>Peribacillus</taxon>
    </lineage>
</organism>
<sequence length="259" mass="29221">MLSTLAGLLLVSLGVLAFNNSSSENEPQKRESRKTEKSKIPVVEEFGGPHLEKVGDKVHQKNWGTLTLLETKPVNKSFELAHMVITIKDIRRIQLSSLTDEAEKELESYTGLSFEEAYSIYYKDHLSMEEIDQKAAWSKADIDERVSYLEITYSVENKDSKELQFYSMENVTFNGNLTYDVPTKNFIHSGDTFIGTKKVSRSDYQPGEKREGTIGLLIDPEENIGELASFSFTTDDISDGESHELLMKGSSFEVPLRGK</sequence>
<evidence type="ECO:0000256" key="1">
    <source>
        <dbReference type="SAM" id="SignalP"/>
    </source>
</evidence>
<evidence type="ECO:0000313" key="3">
    <source>
        <dbReference type="Proteomes" id="UP000064189"/>
    </source>
</evidence>
<accession>A0A120GQH6</accession>
<keyword evidence="3" id="KW-1185">Reference proteome</keyword>
<dbReference type="RefSeq" id="WP_061141678.1">
    <property type="nucleotide sequence ID" value="NZ_LNNH01000012.1"/>
</dbReference>
<reference evidence="2 3" key="1">
    <citation type="submission" date="2015-11" db="EMBL/GenBank/DDBJ databases">
        <title>Genome Sequence of Bacillus simplex strain VanAntwerpen2.</title>
        <authorList>
            <person name="Couger M.B."/>
        </authorList>
    </citation>
    <scope>NUCLEOTIDE SEQUENCE [LARGE SCALE GENOMIC DNA]</scope>
    <source>
        <strain evidence="2 3">VanAntwerpen02</strain>
    </source>
</reference>
<proteinExistence type="predicted"/>
<comment type="caution">
    <text evidence="2">The sequence shown here is derived from an EMBL/GenBank/DDBJ whole genome shotgun (WGS) entry which is preliminary data.</text>
</comment>
<evidence type="ECO:0000313" key="2">
    <source>
        <dbReference type="EMBL" id="KWW21327.1"/>
    </source>
</evidence>